<protein>
    <submittedName>
        <fullName evidence="1">Transposase</fullName>
    </submittedName>
</protein>
<evidence type="ECO:0000313" key="2">
    <source>
        <dbReference type="Proteomes" id="UP001519349"/>
    </source>
</evidence>
<proteinExistence type="predicted"/>
<evidence type="ECO:0000313" key="1">
    <source>
        <dbReference type="EMBL" id="MBP2621704.1"/>
    </source>
</evidence>
<name>A0ABS5AYP1_9STRE</name>
<dbReference type="Proteomes" id="UP001519349">
    <property type="component" value="Unassembled WGS sequence"/>
</dbReference>
<feature type="non-terminal residue" evidence="1">
    <location>
        <position position="49"/>
    </location>
</feature>
<keyword evidence="2" id="KW-1185">Reference proteome</keyword>
<dbReference type="EMBL" id="QFAY01000023">
    <property type="protein sequence ID" value="MBP2621704.1"/>
    <property type="molecule type" value="Genomic_DNA"/>
</dbReference>
<comment type="caution">
    <text evidence="1">The sequence shown here is derived from an EMBL/GenBank/DDBJ whole genome shotgun (WGS) entry which is preliminary data.</text>
</comment>
<gene>
    <name evidence="1" type="ORF">DHL47_10325</name>
</gene>
<accession>A0ABS5AYP1</accession>
<organism evidence="1 2">
    <name type="scientific">Streptococcus panodentis</name>
    <dbReference type="NCBI Taxonomy" id="1581472"/>
    <lineage>
        <taxon>Bacteria</taxon>
        <taxon>Bacillati</taxon>
        <taxon>Bacillota</taxon>
        <taxon>Bacilli</taxon>
        <taxon>Lactobacillales</taxon>
        <taxon>Streptococcaceae</taxon>
        <taxon>Streptococcus</taxon>
    </lineage>
</organism>
<sequence length="49" mass="5783">MINKGVKADYVFFDSWFSSPKMFTSIRQLNLHVIAMVKKTSKVYYNYQG</sequence>
<reference evidence="1 2" key="1">
    <citation type="submission" date="2018-05" db="EMBL/GenBank/DDBJ databases">
        <title>Draft genome sequence of Streptococcus panodentis CCUG 70867T.</title>
        <authorList>
            <person name="Salva-Serra F."/>
            <person name="Mendez V."/>
            <person name="Jaen-Luchoro D."/>
            <person name="Gonzales-Siles L."/>
            <person name="Karlsson R."/>
            <person name="Engstrom-Jakobsson H."/>
            <person name="Busquets A."/>
            <person name="Gomila M."/>
            <person name="Pineiro-Iglesias B."/>
            <person name="Bennasar-Figueras A."/>
            <person name="Seeger M."/>
            <person name="Moore E."/>
        </authorList>
    </citation>
    <scope>NUCLEOTIDE SEQUENCE [LARGE SCALE GENOMIC DNA]</scope>
    <source>
        <strain evidence="1 2">CCUG 70867</strain>
    </source>
</reference>